<reference evidence="1 2" key="1">
    <citation type="submission" date="2018-06" db="EMBL/GenBank/DDBJ databases">
        <authorList>
            <consortium name="Pathogen Informatics"/>
            <person name="Doyle S."/>
        </authorList>
    </citation>
    <scope>NUCLEOTIDE SEQUENCE [LARGE SCALE GENOMIC DNA]</scope>
    <source>
        <strain evidence="1 2">NCTC11801</strain>
    </source>
</reference>
<dbReference type="Proteomes" id="UP000254208">
    <property type="component" value="Unassembled WGS sequence"/>
</dbReference>
<dbReference type="PANTHER" id="PTHR42996:SF1">
    <property type="entry name" value="PHOSPHATE-BINDING PROTEIN PSTS"/>
    <property type="match status" value="1"/>
</dbReference>
<dbReference type="Gene3D" id="3.40.190.10">
    <property type="entry name" value="Periplasmic binding protein-like II"/>
    <property type="match status" value="1"/>
</dbReference>
<name>A0A379FL05_PRORE</name>
<sequence>MLQDLTNRDGANAWPITSTTFILVHKQQENAEKGKAVLDFFNWAYDKGGKQAEALDYAILPQEVVTAVRAAWKTEVKDSQGKAIF</sequence>
<proteinExistence type="predicted"/>
<dbReference type="EMBL" id="UGTZ01000001">
    <property type="protein sequence ID" value="SUC29338.1"/>
    <property type="molecule type" value="Genomic_DNA"/>
</dbReference>
<dbReference type="InterPro" id="IPR050962">
    <property type="entry name" value="Phosphate-bind_PstS"/>
</dbReference>
<evidence type="ECO:0000313" key="2">
    <source>
        <dbReference type="Proteomes" id="UP000254208"/>
    </source>
</evidence>
<organism evidence="1 2">
    <name type="scientific">Providencia rettgeri</name>
    <dbReference type="NCBI Taxonomy" id="587"/>
    <lineage>
        <taxon>Bacteria</taxon>
        <taxon>Pseudomonadati</taxon>
        <taxon>Pseudomonadota</taxon>
        <taxon>Gammaproteobacteria</taxon>
        <taxon>Enterobacterales</taxon>
        <taxon>Morganellaceae</taxon>
        <taxon>Providencia</taxon>
    </lineage>
</organism>
<dbReference type="AlphaFoldDB" id="A0A379FL05"/>
<accession>A0A379FL05</accession>
<dbReference type="SUPFAM" id="SSF53850">
    <property type="entry name" value="Periplasmic binding protein-like II"/>
    <property type="match status" value="1"/>
</dbReference>
<evidence type="ECO:0000313" key="1">
    <source>
        <dbReference type="EMBL" id="SUC29338.1"/>
    </source>
</evidence>
<protein>
    <submittedName>
        <fullName evidence="1">Phosphate-binding protein pstS</fullName>
    </submittedName>
</protein>
<dbReference type="PANTHER" id="PTHR42996">
    <property type="entry name" value="PHOSPHATE-BINDING PROTEIN PSTS"/>
    <property type="match status" value="1"/>
</dbReference>
<gene>
    <name evidence="1" type="primary">pstS_2</name>
    <name evidence="1" type="ORF">NCTC11801_00232</name>
</gene>